<accession>A0A1X7LUU4</accession>
<evidence type="ECO:0000256" key="2">
    <source>
        <dbReference type="SAM" id="SignalP"/>
    </source>
</evidence>
<feature type="region of interest" description="Disordered" evidence="1">
    <location>
        <begin position="32"/>
        <end position="51"/>
    </location>
</feature>
<dbReference type="EMBL" id="FXAT01000010">
    <property type="protein sequence ID" value="SMG57641.1"/>
    <property type="molecule type" value="Genomic_DNA"/>
</dbReference>
<name>A0A1X7LUU4_9BURK</name>
<feature type="signal peptide" evidence="2">
    <location>
        <begin position="1"/>
        <end position="15"/>
    </location>
</feature>
<keyword evidence="4" id="KW-1185">Reference proteome</keyword>
<keyword evidence="2" id="KW-0732">Signal</keyword>
<dbReference type="Proteomes" id="UP000193228">
    <property type="component" value="Unassembled WGS sequence"/>
</dbReference>
<protein>
    <recommendedName>
        <fullName evidence="5">Heme exporter protein D</fullName>
    </recommendedName>
</protein>
<evidence type="ECO:0000313" key="3">
    <source>
        <dbReference type="EMBL" id="SMG57641.1"/>
    </source>
</evidence>
<evidence type="ECO:0008006" key="5">
    <source>
        <dbReference type="Google" id="ProtNLM"/>
    </source>
</evidence>
<feature type="compositionally biased region" description="Basic and acidic residues" evidence="1">
    <location>
        <begin position="35"/>
        <end position="51"/>
    </location>
</feature>
<dbReference type="STRING" id="1515439.SAMN06265784_11014"/>
<gene>
    <name evidence="3" type="ORF">SAMN06265784_11014</name>
</gene>
<dbReference type="AlphaFoldDB" id="A0A1X7LUU4"/>
<evidence type="ECO:0000313" key="4">
    <source>
        <dbReference type="Proteomes" id="UP000193228"/>
    </source>
</evidence>
<evidence type="ECO:0000256" key="1">
    <source>
        <dbReference type="SAM" id="MobiDB-lite"/>
    </source>
</evidence>
<sequence length="51" mass="5377">MALYLSLLALGVAGAAVIRELAATQAKQRAALRPVRSESADRQAGRDARRG</sequence>
<dbReference type="RefSeq" id="WP_167387568.1">
    <property type="nucleotide sequence ID" value="NZ_FXAT01000010.1"/>
</dbReference>
<organism evidence="3 4">
    <name type="scientific">Paraburkholderia susongensis</name>
    <dbReference type="NCBI Taxonomy" id="1515439"/>
    <lineage>
        <taxon>Bacteria</taxon>
        <taxon>Pseudomonadati</taxon>
        <taxon>Pseudomonadota</taxon>
        <taxon>Betaproteobacteria</taxon>
        <taxon>Burkholderiales</taxon>
        <taxon>Burkholderiaceae</taxon>
        <taxon>Paraburkholderia</taxon>
    </lineage>
</organism>
<reference evidence="4" key="1">
    <citation type="submission" date="2017-04" db="EMBL/GenBank/DDBJ databases">
        <authorList>
            <person name="Varghese N."/>
            <person name="Submissions S."/>
        </authorList>
    </citation>
    <scope>NUCLEOTIDE SEQUENCE [LARGE SCALE GENOMIC DNA]</scope>
    <source>
        <strain evidence="4">LMG 29540</strain>
    </source>
</reference>
<proteinExistence type="predicted"/>
<feature type="chain" id="PRO_5012778705" description="Heme exporter protein D" evidence="2">
    <location>
        <begin position="16"/>
        <end position="51"/>
    </location>
</feature>